<keyword evidence="3" id="KW-0902">Two-component regulatory system</keyword>
<dbReference type="InterPro" id="IPR006016">
    <property type="entry name" value="UspA"/>
</dbReference>
<dbReference type="Gene3D" id="3.40.50.300">
    <property type="entry name" value="P-loop containing nucleotide triphosphate hydrolases"/>
    <property type="match status" value="1"/>
</dbReference>
<feature type="domain" description="UspA" evidence="4">
    <location>
        <begin position="239"/>
        <end position="350"/>
    </location>
</feature>
<dbReference type="InterPro" id="IPR003852">
    <property type="entry name" value="Sig_transdc_His_kinase_KdpD_N"/>
</dbReference>
<accession>A0A7W9SUI3</accession>
<dbReference type="FunFam" id="3.40.50.300:FF:000483">
    <property type="entry name" value="Sensor histidine kinase KdpD"/>
    <property type="match status" value="1"/>
</dbReference>
<dbReference type="Gene3D" id="3.40.50.620">
    <property type="entry name" value="HUPs"/>
    <property type="match status" value="1"/>
</dbReference>
<keyword evidence="2 6" id="KW-0418">Kinase</keyword>
<dbReference type="InterPro" id="IPR027417">
    <property type="entry name" value="P-loop_NTPase"/>
</dbReference>
<gene>
    <name evidence="6" type="ORF">HNQ39_004035</name>
</gene>
<dbReference type="GO" id="GO:0005886">
    <property type="term" value="C:plasma membrane"/>
    <property type="evidence" value="ECO:0007669"/>
    <property type="project" value="TreeGrafter"/>
</dbReference>
<dbReference type="Pfam" id="PF02702">
    <property type="entry name" value="KdpD"/>
    <property type="match status" value="1"/>
</dbReference>
<dbReference type="EC" id="2.7.13.3" evidence="6"/>
<dbReference type="GO" id="GO:0000155">
    <property type="term" value="F:phosphorelay sensor kinase activity"/>
    <property type="evidence" value="ECO:0007669"/>
    <property type="project" value="InterPro"/>
</dbReference>
<name>A0A7W9SUI3_ARMRO</name>
<dbReference type="EMBL" id="JACHGW010000004">
    <property type="protein sequence ID" value="MBB6052214.1"/>
    <property type="molecule type" value="Genomic_DNA"/>
</dbReference>
<keyword evidence="1 6" id="KW-0808">Transferase</keyword>
<evidence type="ECO:0000313" key="6">
    <source>
        <dbReference type="EMBL" id="MBB6052214.1"/>
    </source>
</evidence>
<evidence type="ECO:0000259" key="5">
    <source>
        <dbReference type="Pfam" id="PF02702"/>
    </source>
</evidence>
<evidence type="ECO:0000259" key="4">
    <source>
        <dbReference type="Pfam" id="PF00582"/>
    </source>
</evidence>
<protein>
    <submittedName>
        <fullName evidence="6">Two-component system sensor histidine kinase KdpD</fullName>
        <ecNumber evidence="6">2.7.13.3</ecNumber>
    </submittedName>
</protein>
<organism evidence="6 7">
    <name type="scientific">Armatimonas rosea</name>
    <dbReference type="NCBI Taxonomy" id="685828"/>
    <lineage>
        <taxon>Bacteria</taxon>
        <taxon>Bacillati</taxon>
        <taxon>Armatimonadota</taxon>
        <taxon>Armatimonadia</taxon>
        <taxon>Armatimonadales</taxon>
        <taxon>Armatimonadaceae</taxon>
        <taxon>Armatimonas</taxon>
    </lineage>
</organism>
<dbReference type="AlphaFoldDB" id="A0A7W9SUI3"/>
<dbReference type="GO" id="GO:0005737">
    <property type="term" value="C:cytoplasm"/>
    <property type="evidence" value="ECO:0007669"/>
    <property type="project" value="UniProtKB-ARBA"/>
</dbReference>
<dbReference type="InterPro" id="IPR014729">
    <property type="entry name" value="Rossmann-like_a/b/a_fold"/>
</dbReference>
<dbReference type="InterPro" id="IPR052023">
    <property type="entry name" value="Histidine_kinase_KdpD"/>
</dbReference>
<dbReference type="SUPFAM" id="SSF52402">
    <property type="entry name" value="Adenine nucleotide alpha hydrolases-like"/>
    <property type="match status" value="1"/>
</dbReference>
<dbReference type="PANTHER" id="PTHR45569:SF1">
    <property type="entry name" value="SENSOR PROTEIN KDPD"/>
    <property type="match status" value="1"/>
</dbReference>
<dbReference type="RefSeq" id="WP_184200837.1">
    <property type="nucleotide sequence ID" value="NZ_JACHGW010000004.1"/>
</dbReference>
<reference evidence="6 7" key="1">
    <citation type="submission" date="2020-08" db="EMBL/GenBank/DDBJ databases">
        <title>Genomic Encyclopedia of Type Strains, Phase IV (KMG-IV): sequencing the most valuable type-strain genomes for metagenomic binning, comparative biology and taxonomic classification.</title>
        <authorList>
            <person name="Goeker M."/>
        </authorList>
    </citation>
    <scope>NUCLEOTIDE SEQUENCE [LARGE SCALE GENOMIC DNA]</scope>
    <source>
        <strain evidence="6 7">DSM 23562</strain>
    </source>
</reference>
<evidence type="ECO:0000256" key="1">
    <source>
        <dbReference type="ARBA" id="ARBA00022679"/>
    </source>
</evidence>
<dbReference type="Pfam" id="PF00582">
    <property type="entry name" value="Usp"/>
    <property type="match status" value="1"/>
</dbReference>
<comment type="caution">
    <text evidence="6">The sequence shown here is derived from an EMBL/GenBank/DDBJ whole genome shotgun (WGS) entry which is preliminary data.</text>
</comment>
<keyword evidence="7" id="KW-1185">Reference proteome</keyword>
<sequence>MDLGVGSTPRGRHKIFLGFAAGVGKTCEMLSEANRRRERGQEVVIGYLETHGRAGTEALIGELPCVPRRQQAYKGSTFEEMDTEAILARPPQCVLVDELAHTNVPGSPRAKRWQDVEVLLAAGINVLSTLNVQHLESLNDTVLEITGVRVRETVPDHVLRDADEVQMIDITPRALVNRLERGDIYKPEKVAQARQNWFREGNLNALREIALREIAQEVDDELETYRRERRIAQPWATHDRIMVCLSPTQSSLRILRRGWRIARRLKGELVAVYVEARPPRPQEQAILKADFAVADQLQIPVVTLQGSDVAAELVRYAREKSVTQVVLGHSDRSHWQELLRGSIVNRLTRELRSIDLLIMANSTQATQEAL</sequence>
<proteinExistence type="predicted"/>
<evidence type="ECO:0000256" key="2">
    <source>
        <dbReference type="ARBA" id="ARBA00022777"/>
    </source>
</evidence>
<evidence type="ECO:0000256" key="3">
    <source>
        <dbReference type="ARBA" id="ARBA00023012"/>
    </source>
</evidence>
<feature type="domain" description="Signal transduction histidine kinase osmosensitive K+ channel sensor N-terminal" evidence="5">
    <location>
        <begin position="10"/>
        <end position="218"/>
    </location>
</feature>
<dbReference type="Proteomes" id="UP000520814">
    <property type="component" value="Unassembled WGS sequence"/>
</dbReference>
<dbReference type="PANTHER" id="PTHR45569">
    <property type="entry name" value="SENSOR PROTEIN KDPD"/>
    <property type="match status" value="1"/>
</dbReference>
<evidence type="ECO:0000313" key="7">
    <source>
        <dbReference type="Proteomes" id="UP000520814"/>
    </source>
</evidence>